<organism evidence="4 6">
    <name type="scientific">Streptomyces gougerotii</name>
    <dbReference type="NCBI Taxonomy" id="53448"/>
    <lineage>
        <taxon>Bacteria</taxon>
        <taxon>Bacillati</taxon>
        <taxon>Actinomycetota</taxon>
        <taxon>Actinomycetes</taxon>
        <taxon>Kitasatosporales</taxon>
        <taxon>Streptomycetaceae</taxon>
        <taxon>Streptomyces</taxon>
        <taxon>Streptomyces diastaticus group</taxon>
    </lineage>
</organism>
<dbReference type="GO" id="GO:0016879">
    <property type="term" value="F:ligase activity, forming carbon-nitrogen bonds"/>
    <property type="evidence" value="ECO:0007669"/>
    <property type="project" value="TreeGrafter"/>
</dbReference>
<accession>A0A8H9HPN8</accession>
<dbReference type="AlphaFoldDB" id="A0A8H9HPN8"/>
<dbReference type="Pfam" id="PF04107">
    <property type="entry name" value="GCS2"/>
    <property type="match status" value="1"/>
</dbReference>
<evidence type="ECO:0000313" key="3">
    <source>
        <dbReference type="EMBL" id="GFH78205.1"/>
    </source>
</evidence>
<keyword evidence="4" id="KW-0436">Ligase</keyword>
<name>A0A8H9HPN8_9ACTN</name>
<dbReference type="InterPro" id="IPR006336">
    <property type="entry name" value="GCS2"/>
</dbReference>
<dbReference type="Proteomes" id="UP000660975">
    <property type="component" value="Unassembled WGS sequence"/>
</dbReference>
<dbReference type="PANTHER" id="PTHR36510:SF3">
    <property type="entry name" value="CONSERVED PROTEIN"/>
    <property type="match status" value="1"/>
</dbReference>
<gene>
    <name evidence="4" type="ORF">GCM10010227_37690</name>
    <name evidence="3" type="ORF">Sgou_28750</name>
</gene>
<comment type="catalytic activity">
    <reaction evidence="1">
        <text>L-cysteine + L-glutamate + ATP = gamma-L-glutamyl-L-cysteine + ADP + phosphate + H(+)</text>
        <dbReference type="Rhea" id="RHEA:13285"/>
        <dbReference type="ChEBI" id="CHEBI:15378"/>
        <dbReference type="ChEBI" id="CHEBI:29985"/>
        <dbReference type="ChEBI" id="CHEBI:30616"/>
        <dbReference type="ChEBI" id="CHEBI:35235"/>
        <dbReference type="ChEBI" id="CHEBI:43474"/>
        <dbReference type="ChEBI" id="CHEBI:58173"/>
        <dbReference type="ChEBI" id="CHEBI:456216"/>
        <dbReference type="EC" id="6.3.2.2"/>
    </reaction>
</comment>
<dbReference type="Gene3D" id="3.30.590.20">
    <property type="match status" value="1"/>
</dbReference>
<protein>
    <submittedName>
        <fullName evidence="4">Glutamate--cysteine ligase</fullName>
    </submittedName>
</protein>
<dbReference type="Proteomes" id="UP000480804">
    <property type="component" value="Unassembled WGS sequence"/>
</dbReference>
<dbReference type="PANTHER" id="PTHR36510">
    <property type="entry name" value="GLUTAMATE--CYSTEINE LIGASE 2-RELATED"/>
    <property type="match status" value="1"/>
</dbReference>
<feature type="compositionally biased region" description="Basic and acidic residues" evidence="2">
    <location>
        <begin position="50"/>
        <end position="69"/>
    </location>
</feature>
<evidence type="ECO:0000256" key="1">
    <source>
        <dbReference type="ARBA" id="ARBA00048819"/>
    </source>
</evidence>
<sequence>MPARPARGTGSGQPPFAVVWGDPDAGKQRRALVRPPDDGRSRRQPCAGPDDSREQAMGRDLPQRDFTDEDRERFGARLRASLGLLDGLLTSPGFGTGEPTLGAELEMFLVTRDGVPVPRNEEVRRVAADPRLVLEVNRYNLEANLTPVPLRPRPFTALHEEAEALLETVRRAGVPFGAEPYCAGLLPTLRPGDLTRRNMSPRGRYAVIDDALGRAGRGLRVSGEQRLRMRSDTFCAQGAASSWQVHLTVRPEEFTRVHNAAQLMIAPVLAVAANSPLLLGRRAWDESRIPWYEQAFGQHRRRVAAADRRSGFGHGWLRGGVRELVEEAVRRYTPLVPLCSDGDWDRPLRPGGPPALDELRLHLGTLWWWNRPVYDPAGDGHLRIELRALPSGPTPADMVANTALLTGLVLDRAAREPGGELPFALARENFYTAARDGMAARLWWPAGKAAPIRLAARDLVRALLPRAAAGLAGAGVAEDEVQRWLGVVEGRVLTGRSGAHWQRRTHRALGSDDRATVRRYLELSSTGAPVHSWPAPQPRARGKAERAGRTGSPR</sequence>
<feature type="region of interest" description="Disordered" evidence="2">
    <location>
        <begin position="526"/>
        <end position="554"/>
    </location>
</feature>
<dbReference type="InterPro" id="IPR014746">
    <property type="entry name" value="Gln_synth/guanido_kin_cat_dom"/>
</dbReference>
<evidence type="ECO:0000256" key="2">
    <source>
        <dbReference type="SAM" id="MobiDB-lite"/>
    </source>
</evidence>
<feature type="region of interest" description="Disordered" evidence="2">
    <location>
        <begin position="1"/>
        <end position="69"/>
    </location>
</feature>
<reference evidence="4" key="1">
    <citation type="journal article" date="2014" name="Int. J. Syst. Evol. Microbiol.">
        <title>Complete genome sequence of Corynebacterium casei LMG S-19264T (=DSM 44701T), isolated from a smear-ripened cheese.</title>
        <authorList>
            <consortium name="US DOE Joint Genome Institute (JGI-PGF)"/>
            <person name="Walter F."/>
            <person name="Albersmeier A."/>
            <person name="Kalinowski J."/>
            <person name="Ruckert C."/>
        </authorList>
    </citation>
    <scope>NUCLEOTIDE SEQUENCE</scope>
    <source>
        <strain evidence="4">JCM 4136</strain>
    </source>
</reference>
<evidence type="ECO:0000313" key="5">
    <source>
        <dbReference type="Proteomes" id="UP000480804"/>
    </source>
</evidence>
<dbReference type="InterPro" id="IPR050141">
    <property type="entry name" value="GCL_type2/YbdK_subfam"/>
</dbReference>
<keyword evidence="5" id="KW-1185">Reference proteome</keyword>
<reference evidence="3 5" key="2">
    <citation type="submission" date="2020-02" db="EMBL/GenBank/DDBJ databases">
        <title>Whole genome shotgun sequence of Streptomyces gougerotii NBRC 13043.</title>
        <authorList>
            <person name="Ichikawa N."/>
            <person name="Komaki H."/>
            <person name="Tamura T."/>
        </authorList>
    </citation>
    <scope>NUCLEOTIDE SEQUENCE [LARGE SCALE GENOMIC DNA]</scope>
    <source>
        <strain evidence="3 5">NBRC 13043</strain>
    </source>
</reference>
<comment type="caution">
    <text evidence="4">The sequence shown here is derived from an EMBL/GenBank/DDBJ whole genome shotgun (WGS) entry which is preliminary data.</text>
</comment>
<evidence type="ECO:0000313" key="6">
    <source>
        <dbReference type="Proteomes" id="UP000660975"/>
    </source>
</evidence>
<dbReference type="SUPFAM" id="SSF55931">
    <property type="entry name" value="Glutamine synthetase/guanido kinase"/>
    <property type="match status" value="1"/>
</dbReference>
<dbReference type="EMBL" id="BLLO01000017">
    <property type="protein sequence ID" value="GFH78205.1"/>
    <property type="molecule type" value="Genomic_DNA"/>
</dbReference>
<evidence type="ECO:0000313" key="4">
    <source>
        <dbReference type="EMBL" id="GGU79910.1"/>
    </source>
</evidence>
<proteinExistence type="predicted"/>
<reference evidence="4" key="3">
    <citation type="submission" date="2020-09" db="EMBL/GenBank/DDBJ databases">
        <authorList>
            <person name="Sun Q."/>
            <person name="Ohkuma M."/>
        </authorList>
    </citation>
    <scope>NUCLEOTIDE SEQUENCE</scope>
    <source>
        <strain evidence="4">JCM 4136</strain>
    </source>
</reference>
<dbReference type="EMBL" id="BMSC01000012">
    <property type="protein sequence ID" value="GGU79910.1"/>
    <property type="molecule type" value="Genomic_DNA"/>
</dbReference>